<dbReference type="GO" id="GO:1990904">
    <property type="term" value="C:ribonucleoprotein complex"/>
    <property type="evidence" value="ECO:0007669"/>
    <property type="project" value="UniProtKB-KW"/>
</dbReference>
<organism evidence="6 7">
    <name type="scientific">Sipha flava</name>
    <name type="common">yellow sugarcane aphid</name>
    <dbReference type="NCBI Taxonomy" id="143950"/>
    <lineage>
        <taxon>Eukaryota</taxon>
        <taxon>Metazoa</taxon>
        <taxon>Ecdysozoa</taxon>
        <taxon>Arthropoda</taxon>
        <taxon>Hexapoda</taxon>
        <taxon>Insecta</taxon>
        <taxon>Pterygota</taxon>
        <taxon>Neoptera</taxon>
        <taxon>Paraneoptera</taxon>
        <taxon>Hemiptera</taxon>
        <taxon>Sternorrhyncha</taxon>
        <taxon>Aphidomorpha</taxon>
        <taxon>Aphidoidea</taxon>
        <taxon>Aphididae</taxon>
        <taxon>Sipha</taxon>
    </lineage>
</organism>
<feature type="compositionally biased region" description="Basic residues" evidence="4">
    <location>
        <begin position="423"/>
        <end position="438"/>
    </location>
</feature>
<dbReference type="GO" id="GO:0003735">
    <property type="term" value="F:structural constituent of ribosome"/>
    <property type="evidence" value="ECO:0007669"/>
    <property type="project" value="InterPro"/>
</dbReference>
<dbReference type="OrthoDB" id="10259785at2759"/>
<dbReference type="InterPro" id="IPR002136">
    <property type="entry name" value="Ribosomal_uL4"/>
</dbReference>
<evidence type="ECO:0000256" key="1">
    <source>
        <dbReference type="ARBA" id="ARBA00010528"/>
    </source>
</evidence>
<proteinExistence type="inferred from homology"/>
<sequence length="466" mass="52377">MALSTARPLVSVYSEKNEETGDTVALATVFKAPIRPDVVNFVHDNISKNSRQPYAVSKLAGHQTSAESWGTGRAVARIPRVRGGGTHRSGQGAFGNMCRGGRMFAPTRVWRRWHRKINVTQKRYATVSAIAASGVPALVMSKGHLVQEVPEFPLVVSDKIQEYTKTKQATIFLHRIKAWKDVQKVIKSRRLRAGKGKMRNRRHVQRRGPLIVYSKDQGLKKAFRNIPGVDLINIRKLNLLHLAPGGHVGRFIIWTQSAFKKLDDLYGTWDKKATLKSGYNLPFPKMSNTDLTRIFKSDELKKYLPPPRTGTLRRTRKLNPLKHVRTMLRLNPYIAVQKRVASNENKLRTLARETYLAKKEGRPTTEKGEKVLKRFINEKKMLRAAKLKAKKVIAVKGLREIHEKKLEAYKKRLAARGGAPPTKRCKKQLPKPKPKTNKGNKPTSAKPVATATKAAPKAKSTGKAKA</sequence>
<dbReference type="Proteomes" id="UP000694846">
    <property type="component" value="Unplaced"/>
</dbReference>
<reference evidence="7" key="1">
    <citation type="submission" date="2025-08" db="UniProtKB">
        <authorList>
            <consortium name="RefSeq"/>
        </authorList>
    </citation>
    <scope>IDENTIFICATION</scope>
    <source>
        <tissue evidence="7">Whole body</tissue>
    </source>
</reference>
<gene>
    <name evidence="7" type="primary">LOC112687932</name>
</gene>
<dbReference type="FunFam" id="3.40.1370.10:FF:000002">
    <property type="entry name" value="60S ribosomal protein L4"/>
    <property type="match status" value="1"/>
</dbReference>
<comment type="similarity">
    <text evidence="1">Belongs to the universal ribosomal protein uL4 family.</text>
</comment>
<dbReference type="RefSeq" id="XP_025416712.1">
    <property type="nucleotide sequence ID" value="XM_025560927.1"/>
</dbReference>
<evidence type="ECO:0000313" key="7">
    <source>
        <dbReference type="RefSeq" id="XP_025416712.1"/>
    </source>
</evidence>
<feature type="domain" description="Large ribosomal subunit protein uL4 C-terminal" evidence="5">
    <location>
        <begin position="277"/>
        <end position="348"/>
    </location>
</feature>
<dbReference type="GO" id="GO:0006412">
    <property type="term" value="P:translation"/>
    <property type="evidence" value="ECO:0007669"/>
    <property type="project" value="InterPro"/>
</dbReference>
<evidence type="ECO:0000256" key="3">
    <source>
        <dbReference type="ARBA" id="ARBA00023274"/>
    </source>
</evidence>
<dbReference type="PROSITE" id="PS00939">
    <property type="entry name" value="RIBOSOMAL_L1E"/>
    <property type="match status" value="1"/>
</dbReference>
<dbReference type="Gene3D" id="3.40.1370.10">
    <property type="match status" value="1"/>
</dbReference>
<dbReference type="InterPro" id="IPR023574">
    <property type="entry name" value="Ribosomal_uL4_dom_sf"/>
</dbReference>
<dbReference type="GeneID" id="112687932"/>
<dbReference type="InterPro" id="IPR025755">
    <property type="entry name" value="Ribos_uL4_C_dom"/>
</dbReference>
<feature type="compositionally biased region" description="Low complexity" evidence="4">
    <location>
        <begin position="439"/>
        <end position="459"/>
    </location>
</feature>
<dbReference type="GO" id="GO:0005840">
    <property type="term" value="C:ribosome"/>
    <property type="evidence" value="ECO:0007669"/>
    <property type="project" value="UniProtKB-KW"/>
</dbReference>
<keyword evidence="6" id="KW-1185">Reference proteome</keyword>
<evidence type="ECO:0000259" key="5">
    <source>
        <dbReference type="Pfam" id="PF14374"/>
    </source>
</evidence>
<evidence type="ECO:0000256" key="4">
    <source>
        <dbReference type="SAM" id="MobiDB-lite"/>
    </source>
</evidence>
<evidence type="ECO:0000256" key="2">
    <source>
        <dbReference type="ARBA" id="ARBA00022980"/>
    </source>
</evidence>
<evidence type="ECO:0000313" key="6">
    <source>
        <dbReference type="Proteomes" id="UP000694846"/>
    </source>
</evidence>
<protein>
    <submittedName>
        <fullName evidence="7">60S ribosomal protein L4</fullName>
    </submittedName>
</protein>
<dbReference type="CTD" id="6124"/>
<dbReference type="Pfam" id="PF00573">
    <property type="entry name" value="Ribosomal_L4"/>
    <property type="match status" value="1"/>
</dbReference>
<dbReference type="AlphaFoldDB" id="A0A8B8G132"/>
<dbReference type="InterPro" id="IPR045240">
    <property type="entry name" value="Ribosomal_uL4_euk/arch"/>
</dbReference>
<dbReference type="PANTHER" id="PTHR19431">
    <property type="entry name" value="60S RIBOSOMAL PROTEIN L4"/>
    <property type="match status" value="1"/>
</dbReference>
<keyword evidence="3" id="KW-0687">Ribonucleoprotein</keyword>
<dbReference type="Pfam" id="PF14374">
    <property type="entry name" value="Ribos_L4_asso_C"/>
    <property type="match status" value="1"/>
</dbReference>
<dbReference type="InterPro" id="IPR013000">
    <property type="entry name" value="Ribosomal_uL4_euk/arc_CS"/>
</dbReference>
<name>A0A8B8G132_9HEMI</name>
<accession>A0A8B8G132</accession>
<feature type="region of interest" description="Disordered" evidence="4">
    <location>
        <begin position="413"/>
        <end position="466"/>
    </location>
</feature>
<keyword evidence="2 7" id="KW-0689">Ribosomal protein</keyword>
<dbReference type="SUPFAM" id="SSF52166">
    <property type="entry name" value="Ribosomal protein L4"/>
    <property type="match status" value="1"/>
</dbReference>